<proteinExistence type="predicted"/>
<name>A0ABM1QB05_CAMSA</name>
<dbReference type="RefSeq" id="XP_019083943.1">
    <property type="nucleotide sequence ID" value="XM_019228398.1"/>
</dbReference>
<evidence type="ECO:0000256" key="1">
    <source>
        <dbReference type="SAM" id="Phobius"/>
    </source>
</evidence>
<keyword evidence="2" id="KW-1185">Reference proteome</keyword>
<accession>A0ABM1QB05</accession>
<feature type="transmembrane region" description="Helical" evidence="1">
    <location>
        <begin position="12"/>
        <end position="31"/>
    </location>
</feature>
<protein>
    <submittedName>
        <fullName evidence="3">Uncharacterized protein LOC104706818</fullName>
    </submittedName>
</protein>
<organism evidence="2 3">
    <name type="scientific">Camelina sativa</name>
    <name type="common">False flax</name>
    <name type="synonym">Myagrum sativum</name>
    <dbReference type="NCBI Taxonomy" id="90675"/>
    <lineage>
        <taxon>Eukaryota</taxon>
        <taxon>Viridiplantae</taxon>
        <taxon>Streptophyta</taxon>
        <taxon>Embryophyta</taxon>
        <taxon>Tracheophyta</taxon>
        <taxon>Spermatophyta</taxon>
        <taxon>Magnoliopsida</taxon>
        <taxon>eudicotyledons</taxon>
        <taxon>Gunneridae</taxon>
        <taxon>Pentapetalae</taxon>
        <taxon>rosids</taxon>
        <taxon>malvids</taxon>
        <taxon>Brassicales</taxon>
        <taxon>Brassicaceae</taxon>
        <taxon>Camelineae</taxon>
        <taxon>Camelina</taxon>
    </lineage>
</organism>
<reference evidence="2" key="1">
    <citation type="journal article" date="2014" name="Nat. Commun.">
        <title>The emerging biofuel crop Camelina sativa retains a highly undifferentiated hexaploid genome structure.</title>
        <authorList>
            <person name="Kagale S."/>
            <person name="Koh C."/>
            <person name="Nixon J."/>
            <person name="Bollina V."/>
            <person name="Clarke W.E."/>
            <person name="Tuteja R."/>
            <person name="Spillane C."/>
            <person name="Robinson S.J."/>
            <person name="Links M.G."/>
            <person name="Clarke C."/>
            <person name="Higgins E.E."/>
            <person name="Huebert T."/>
            <person name="Sharpe A.G."/>
            <person name="Parkin I.A."/>
        </authorList>
    </citation>
    <scope>NUCLEOTIDE SEQUENCE [LARGE SCALE GENOMIC DNA]</scope>
    <source>
        <strain evidence="2">cv. DH55</strain>
    </source>
</reference>
<keyword evidence="1" id="KW-0472">Membrane</keyword>
<gene>
    <name evidence="3" type="primary">LOC104706818</name>
</gene>
<reference evidence="3" key="2">
    <citation type="submission" date="2025-08" db="UniProtKB">
        <authorList>
            <consortium name="RefSeq"/>
        </authorList>
    </citation>
    <scope>IDENTIFICATION</scope>
    <source>
        <tissue evidence="3">Leaf</tissue>
    </source>
</reference>
<sequence>MKKSVDLVPARVVFLAAVHVIALVYWIYRLASDRPPQRKKFSVEGNFDSSSIGMFRFFFPNLF</sequence>
<dbReference type="Proteomes" id="UP000694864">
    <property type="component" value="Chromosome 8"/>
</dbReference>
<evidence type="ECO:0000313" key="2">
    <source>
        <dbReference type="Proteomes" id="UP000694864"/>
    </source>
</evidence>
<dbReference type="PANTHER" id="PTHR35755">
    <property type="entry name" value="PROTEIN, PUTATIVE-RELATED"/>
    <property type="match status" value="1"/>
</dbReference>
<dbReference type="PANTHER" id="PTHR35755:SF3">
    <property type="entry name" value="EXPRESSED PROTEIN"/>
    <property type="match status" value="1"/>
</dbReference>
<keyword evidence="1" id="KW-0812">Transmembrane</keyword>
<evidence type="ECO:0000313" key="3">
    <source>
        <dbReference type="RefSeq" id="XP_019083943.1"/>
    </source>
</evidence>
<keyword evidence="1" id="KW-1133">Transmembrane helix</keyword>
<dbReference type="GeneID" id="104706818"/>